<feature type="compositionally biased region" description="Polar residues" evidence="1">
    <location>
        <begin position="1"/>
        <end position="13"/>
    </location>
</feature>
<evidence type="ECO:0000313" key="3">
    <source>
        <dbReference type="Proteomes" id="UP000280685"/>
    </source>
</evidence>
<reference evidence="2" key="1">
    <citation type="submission" date="2018-02" db="EMBL/GenBank/DDBJ databases">
        <authorList>
            <person name="Silar P."/>
        </authorList>
    </citation>
    <scope>NUCLEOTIDE SEQUENCE [LARGE SCALE GENOMIC DNA]</scope>
    <source>
        <strain evidence="2">T</strain>
    </source>
</reference>
<accession>A0ABY6S2I1</accession>
<sequence>MAVSNMTQTTSSGGRYYPEELPELRRKDRHLPLDDEPYNGAVVVVGKVQLRGDQAPREYVARIYDGAYYLVSLEAEVWRAVRYPDDGVTPDCAARADFDYAAEAAAYQLVRKSPQLGPGRATLGFHGSWTFALPGPAGYRWVRMVLLEKADAKPMSKLLREAKQHKAGLPLLPEFDRFNTLKGLRPYDVLVCKDGTAKIIKLNRTILHSFIGDMKFLRHPRTVHPDLSEDELKAMGEHISPAWWHWPFEADSYGVPSWKLVEAEHPEDTERGPWEEWVPESWLENPEETGIWLLGTYQNDSRFSPLDESFLDDEHHKELASQLLQLLEQLARKSEVELEALRLAGELDSKFVSLNIINPVNKERKMMKRILVTERLMYTRDFLARPNRTLFSSGFLSDRQAIILGRHI</sequence>
<evidence type="ECO:0000256" key="1">
    <source>
        <dbReference type="SAM" id="MobiDB-lite"/>
    </source>
</evidence>
<evidence type="ECO:0000313" key="2">
    <source>
        <dbReference type="EMBL" id="VBB75733.1"/>
    </source>
</evidence>
<protein>
    <recommendedName>
        <fullName evidence="4">Aminoglycoside phosphotransferase domain-containing protein</fullName>
    </recommendedName>
</protein>
<organism evidence="2 3">
    <name type="scientific">Podospora comata</name>
    <dbReference type="NCBI Taxonomy" id="48703"/>
    <lineage>
        <taxon>Eukaryota</taxon>
        <taxon>Fungi</taxon>
        <taxon>Dikarya</taxon>
        <taxon>Ascomycota</taxon>
        <taxon>Pezizomycotina</taxon>
        <taxon>Sordariomycetes</taxon>
        <taxon>Sordariomycetidae</taxon>
        <taxon>Sordariales</taxon>
        <taxon>Podosporaceae</taxon>
        <taxon>Podospora</taxon>
    </lineage>
</organism>
<gene>
    <name evidence="2" type="ORF">PODCO_206485</name>
</gene>
<evidence type="ECO:0008006" key="4">
    <source>
        <dbReference type="Google" id="ProtNLM"/>
    </source>
</evidence>
<keyword evidence="3" id="KW-1185">Reference proteome</keyword>
<dbReference type="EMBL" id="LR026965">
    <property type="protein sequence ID" value="VBB75733.1"/>
    <property type="molecule type" value="Genomic_DNA"/>
</dbReference>
<feature type="region of interest" description="Disordered" evidence="1">
    <location>
        <begin position="1"/>
        <end position="21"/>
    </location>
</feature>
<name>A0ABY6S2I1_PODCO</name>
<dbReference type="Proteomes" id="UP000280685">
    <property type="component" value="Chromosome 2"/>
</dbReference>
<proteinExistence type="predicted"/>